<comment type="caution">
    <text evidence="2">The sequence shown here is derived from an EMBL/GenBank/DDBJ whole genome shotgun (WGS) entry which is preliminary data.</text>
</comment>
<accession>A0AAU9UV99</accession>
<reference evidence="2" key="1">
    <citation type="submission" date="2022-03" db="EMBL/GenBank/DDBJ databases">
        <authorList>
            <person name="Tunstrom K."/>
        </authorList>
    </citation>
    <scope>NUCLEOTIDE SEQUENCE</scope>
</reference>
<feature type="region of interest" description="Disordered" evidence="1">
    <location>
        <begin position="76"/>
        <end position="116"/>
    </location>
</feature>
<organism evidence="2 3">
    <name type="scientific">Euphydryas editha</name>
    <name type="common">Edith's checkerspot</name>
    <dbReference type="NCBI Taxonomy" id="104508"/>
    <lineage>
        <taxon>Eukaryota</taxon>
        <taxon>Metazoa</taxon>
        <taxon>Ecdysozoa</taxon>
        <taxon>Arthropoda</taxon>
        <taxon>Hexapoda</taxon>
        <taxon>Insecta</taxon>
        <taxon>Pterygota</taxon>
        <taxon>Neoptera</taxon>
        <taxon>Endopterygota</taxon>
        <taxon>Lepidoptera</taxon>
        <taxon>Glossata</taxon>
        <taxon>Ditrysia</taxon>
        <taxon>Papilionoidea</taxon>
        <taxon>Nymphalidae</taxon>
        <taxon>Nymphalinae</taxon>
        <taxon>Euphydryas</taxon>
    </lineage>
</organism>
<dbReference type="Proteomes" id="UP001153954">
    <property type="component" value="Unassembled WGS sequence"/>
</dbReference>
<feature type="compositionally biased region" description="Acidic residues" evidence="1">
    <location>
        <begin position="87"/>
        <end position="103"/>
    </location>
</feature>
<protein>
    <recommendedName>
        <fullName evidence="4">Down syndrome cell adhesion molecule-like protein Dscam2</fullName>
    </recommendedName>
</protein>
<name>A0AAU9UV99_EUPED</name>
<dbReference type="AlphaFoldDB" id="A0AAU9UV99"/>
<evidence type="ECO:0000313" key="2">
    <source>
        <dbReference type="EMBL" id="CAH2101987.1"/>
    </source>
</evidence>
<gene>
    <name evidence="2" type="ORF">EEDITHA_LOCUS16685</name>
</gene>
<keyword evidence="3" id="KW-1185">Reference proteome</keyword>
<sequence>MFMKMEFGEALPNGTLWLGSFSAAQYRSDVHAAVYRCRAAGTVGTVLSRDMRLEAGQHLFTIPLCNIIMHADNDDCGDDGGSGGDGGGDEDGGDDDNNDDDDSNYERFDGNNNKIF</sequence>
<proteinExistence type="predicted"/>
<evidence type="ECO:0000256" key="1">
    <source>
        <dbReference type="SAM" id="MobiDB-lite"/>
    </source>
</evidence>
<dbReference type="EMBL" id="CAKOGL010000025">
    <property type="protein sequence ID" value="CAH2101987.1"/>
    <property type="molecule type" value="Genomic_DNA"/>
</dbReference>
<evidence type="ECO:0000313" key="3">
    <source>
        <dbReference type="Proteomes" id="UP001153954"/>
    </source>
</evidence>
<evidence type="ECO:0008006" key="4">
    <source>
        <dbReference type="Google" id="ProtNLM"/>
    </source>
</evidence>